<dbReference type="Proteomes" id="UP000551563">
    <property type="component" value="Unassembled WGS sequence"/>
</dbReference>
<organism evidence="2 3">
    <name type="scientific">Brucella intermedia</name>
    <dbReference type="NCBI Taxonomy" id="94625"/>
    <lineage>
        <taxon>Bacteria</taxon>
        <taxon>Pseudomonadati</taxon>
        <taxon>Pseudomonadota</taxon>
        <taxon>Alphaproteobacteria</taxon>
        <taxon>Hyphomicrobiales</taxon>
        <taxon>Brucellaceae</taxon>
        <taxon>Brucella/Ochrobactrum group</taxon>
        <taxon>Brucella</taxon>
    </lineage>
</organism>
<keyword evidence="1" id="KW-1133">Transmembrane helix</keyword>
<dbReference type="EMBL" id="DUMN01000487">
    <property type="protein sequence ID" value="HHV69353.1"/>
    <property type="molecule type" value="Genomic_DNA"/>
</dbReference>
<gene>
    <name evidence="2" type="ORF">GXX48_17165</name>
</gene>
<reference evidence="2 3" key="1">
    <citation type="journal article" date="2020" name="Biotechnol. Biofuels">
        <title>New insights from the biogas microbiome by comprehensive genome-resolved metagenomics of nearly 1600 species originating from multiple anaerobic digesters.</title>
        <authorList>
            <person name="Campanaro S."/>
            <person name="Treu L."/>
            <person name="Rodriguez-R L.M."/>
            <person name="Kovalovszki A."/>
            <person name="Ziels R.M."/>
            <person name="Maus I."/>
            <person name="Zhu X."/>
            <person name="Kougias P.G."/>
            <person name="Basile A."/>
            <person name="Luo G."/>
            <person name="Schluter A."/>
            <person name="Konstantinidis K.T."/>
            <person name="Angelidaki I."/>
        </authorList>
    </citation>
    <scope>NUCLEOTIDE SEQUENCE [LARGE SCALE GENOMIC DNA]</scope>
    <source>
        <strain evidence="2">AS04akNAM_66</strain>
    </source>
</reference>
<keyword evidence="1" id="KW-0812">Transmembrane</keyword>
<feature type="transmembrane region" description="Helical" evidence="1">
    <location>
        <begin position="106"/>
        <end position="125"/>
    </location>
</feature>
<sequence length="201" mass="22890">MSAPDRHWLLIKQYWYPIEELLKEACPDTETSQEQIDRLNGRLDASVVRQLHQLRRARNDVIHGNKPLPDALAFENEAVSAAQALQRLLGKELDLTRWEVEWRMRFNLAFWAMAFFWVYIATQGGDSTSHAPMKWKAMAALYSPLVRFVKTVIDFPFPLLSAALTIAVLSAVTSVIPRSLELALRIYILVPVSLALLAKAF</sequence>
<keyword evidence="1" id="KW-0472">Membrane</keyword>
<name>A0A7V6U0W6_9HYPH</name>
<evidence type="ECO:0000256" key="1">
    <source>
        <dbReference type="SAM" id="Phobius"/>
    </source>
</evidence>
<proteinExistence type="predicted"/>
<dbReference type="AlphaFoldDB" id="A0A7V6U0W6"/>
<evidence type="ECO:0000313" key="3">
    <source>
        <dbReference type="Proteomes" id="UP000551563"/>
    </source>
</evidence>
<accession>A0A7V6U0W6</accession>
<comment type="caution">
    <text evidence="2">The sequence shown here is derived from an EMBL/GenBank/DDBJ whole genome shotgun (WGS) entry which is preliminary data.</text>
</comment>
<feature type="transmembrane region" description="Helical" evidence="1">
    <location>
        <begin position="155"/>
        <end position="175"/>
    </location>
</feature>
<protein>
    <submittedName>
        <fullName evidence="2">DUF4145 domain-containing protein</fullName>
    </submittedName>
</protein>
<evidence type="ECO:0000313" key="2">
    <source>
        <dbReference type="EMBL" id="HHV69353.1"/>
    </source>
</evidence>